<evidence type="ECO:0000313" key="7">
    <source>
        <dbReference type="EMBL" id="KAJ7317049.1"/>
    </source>
</evidence>
<dbReference type="GO" id="GO:0003676">
    <property type="term" value="F:nucleic acid binding"/>
    <property type="evidence" value="ECO:0007669"/>
    <property type="project" value="InterPro"/>
</dbReference>
<dbReference type="SUPFAM" id="SSF51283">
    <property type="entry name" value="dUTPase-like"/>
    <property type="match status" value="1"/>
</dbReference>
<dbReference type="Gene3D" id="4.10.60.10">
    <property type="entry name" value="Zinc finger, CCHC-type"/>
    <property type="match status" value="1"/>
</dbReference>
<keyword evidence="8" id="KW-1185">Reference proteome</keyword>
<dbReference type="PROSITE" id="PS00141">
    <property type="entry name" value="ASP_PROTEASE"/>
    <property type="match status" value="1"/>
</dbReference>
<comment type="caution">
    <text evidence="7">The sequence shown here is derived from an EMBL/GenBank/DDBJ whole genome shotgun (WGS) entry which is preliminary data.</text>
</comment>
<feature type="domain" description="CCHC-type" evidence="5">
    <location>
        <begin position="23"/>
        <end position="39"/>
    </location>
</feature>
<dbReference type="OrthoDB" id="9900537at2759"/>
<evidence type="ECO:0000256" key="4">
    <source>
        <dbReference type="PROSITE-ProRule" id="PRU00047"/>
    </source>
</evidence>
<evidence type="ECO:0000259" key="6">
    <source>
        <dbReference type="PROSITE" id="PS50175"/>
    </source>
</evidence>
<evidence type="ECO:0000313" key="8">
    <source>
        <dbReference type="Proteomes" id="UP001142489"/>
    </source>
</evidence>
<keyword evidence="4" id="KW-0863">Zinc-finger</keyword>
<feature type="domain" description="Peptidase A2" evidence="6">
    <location>
        <begin position="205"/>
        <end position="245"/>
    </location>
</feature>
<dbReference type="PANTHER" id="PTHR19422">
    <property type="entry name" value="GAG RETROVIRAL POLYPROTEIN"/>
    <property type="match status" value="1"/>
</dbReference>
<protein>
    <submittedName>
        <fullName evidence="7">Uncharacterized protein</fullName>
    </submittedName>
</protein>
<dbReference type="Pfam" id="PF00077">
    <property type="entry name" value="RVP"/>
    <property type="match status" value="1"/>
</dbReference>
<keyword evidence="4" id="KW-0479">Metal-binding</keyword>
<dbReference type="Proteomes" id="UP001142489">
    <property type="component" value="Unassembled WGS sequence"/>
</dbReference>
<dbReference type="PANTHER" id="PTHR19422:SF123">
    <property type="entry name" value="RT1 CLASS I, LOCUS CE15"/>
    <property type="match status" value="1"/>
</dbReference>
<reference evidence="7" key="1">
    <citation type="journal article" date="2023" name="DNA Res.">
        <title>Chromosome-level genome assembly of Phrynocephalus forsythii using third-generation DNA sequencing and Hi-C analysis.</title>
        <authorList>
            <person name="Qi Y."/>
            <person name="Zhao W."/>
            <person name="Zhao Y."/>
            <person name="Niu C."/>
            <person name="Cao S."/>
            <person name="Zhang Y."/>
        </authorList>
    </citation>
    <scope>NUCLEOTIDE SEQUENCE</scope>
    <source>
        <tissue evidence="7">Muscle</tissue>
    </source>
</reference>
<dbReference type="SMART" id="SM00343">
    <property type="entry name" value="ZnF_C2HC"/>
    <property type="match status" value="1"/>
</dbReference>
<gene>
    <name evidence="7" type="ORF">JRQ81_003211</name>
</gene>
<accession>A0A9Q0XJF4</accession>
<feature type="non-terminal residue" evidence="7">
    <location>
        <position position="245"/>
    </location>
</feature>
<dbReference type="SUPFAM" id="SSF57756">
    <property type="entry name" value="Retrovirus zinc finger-like domains"/>
    <property type="match status" value="1"/>
</dbReference>
<keyword evidence="4" id="KW-0862">Zinc</keyword>
<proteinExistence type="predicted"/>
<evidence type="ECO:0000259" key="5">
    <source>
        <dbReference type="PROSITE" id="PS50158"/>
    </source>
</evidence>
<dbReference type="PROSITE" id="PS50175">
    <property type="entry name" value="ASP_PROT_RETROV"/>
    <property type="match status" value="1"/>
</dbReference>
<dbReference type="InterPro" id="IPR021109">
    <property type="entry name" value="Peptidase_aspartic_dom_sf"/>
</dbReference>
<keyword evidence="3" id="KW-0378">Hydrolase</keyword>
<dbReference type="InterPro" id="IPR018061">
    <property type="entry name" value="Retropepsins"/>
</dbReference>
<dbReference type="GO" id="GO:0008270">
    <property type="term" value="F:zinc ion binding"/>
    <property type="evidence" value="ECO:0007669"/>
    <property type="project" value="UniProtKB-KW"/>
</dbReference>
<dbReference type="InterPro" id="IPR051592">
    <property type="entry name" value="HERV-K_Pro_peptidase_A2"/>
</dbReference>
<dbReference type="EMBL" id="JAPFRF010000011">
    <property type="protein sequence ID" value="KAJ7317049.1"/>
    <property type="molecule type" value="Genomic_DNA"/>
</dbReference>
<dbReference type="InterPro" id="IPR036875">
    <property type="entry name" value="Znf_CCHC_sf"/>
</dbReference>
<dbReference type="InterPro" id="IPR001969">
    <property type="entry name" value="Aspartic_peptidase_AS"/>
</dbReference>
<dbReference type="InterPro" id="IPR001878">
    <property type="entry name" value="Znf_CCHC"/>
</dbReference>
<dbReference type="GO" id="GO:0006508">
    <property type="term" value="P:proteolysis"/>
    <property type="evidence" value="ECO:0007669"/>
    <property type="project" value="UniProtKB-KW"/>
</dbReference>
<evidence type="ECO:0000256" key="1">
    <source>
        <dbReference type="ARBA" id="ARBA00022670"/>
    </source>
</evidence>
<organism evidence="7 8">
    <name type="scientific">Phrynocephalus forsythii</name>
    <dbReference type="NCBI Taxonomy" id="171643"/>
    <lineage>
        <taxon>Eukaryota</taxon>
        <taxon>Metazoa</taxon>
        <taxon>Chordata</taxon>
        <taxon>Craniata</taxon>
        <taxon>Vertebrata</taxon>
        <taxon>Euteleostomi</taxon>
        <taxon>Lepidosauria</taxon>
        <taxon>Squamata</taxon>
        <taxon>Bifurcata</taxon>
        <taxon>Unidentata</taxon>
        <taxon>Episquamata</taxon>
        <taxon>Toxicofera</taxon>
        <taxon>Iguania</taxon>
        <taxon>Acrodonta</taxon>
        <taxon>Agamidae</taxon>
        <taxon>Agaminae</taxon>
        <taxon>Phrynocephalus</taxon>
    </lineage>
</organism>
<dbReference type="Pfam" id="PF00692">
    <property type="entry name" value="dUTPase"/>
    <property type="match status" value="1"/>
</dbReference>
<keyword evidence="2" id="KW-0064">Aspartyl protease</keyword>
<name>A0A9Q0XJF4_9SAUR</name>
<evidence type="ECO:0000256" key="3">
    <source>
        <dbReference type="ARBA" id="ARBA00022801"/>
    </source>
</evidence>
<keyword evidence="1" id="KW-0645">Protease</keyword>
<dbReference type="InterPro" id="IPR036157">
    <property type="entry name" value="dUTPase-like_sf"/>
</dbReference>
<dbReference type="InterPro" id="IPR029054">
    <property type="entry name" value="dUTPase-like"/>
</dbReference>
<dbReference type="PROSITE" id="PS50158">
    <property type="entry name" value="ZF_CCHC"/>
    <property type="match status" value="1"/>
</dbReference>
<dbReference type="AlphaFoldDB" id="A0A9Q0XJF4"/>
<sequence length="245" mass="26335">MAAAVMNVKPPANPIMNLAAGKKCFRCGQEGHFHSQCRSAASLAKHPSTKWEEGSHVQDLDNILHYESQAPERTYSSNIVYLYAADKVPLSVPFMPVGIPTTHNTGVPNGTVGLILPQKASMTNGLMIAPRVVTSDTNLPLFVYCWTTGHYPVQKGACIAQLLLLPVASDFNGFSQNPPGTYINALLSVTSGRPKLTVVMQSIPTEGLLDTGADSTVIARKEWPKEWPTRKAAEVFGVGGFTAAE</sequence>
<dbReference type="GO" id="GO:0004190">
    <property type="term" value="F:aspartic-type endopeptidase activity"/>
    <property type="evidence" value="ECO:0007669"/>
    <property type="project" value="UniProtKB-KW"/>
</dbReference>
<dbReference type="InterPro" id="IPR001995">
    <property type="entry name" value="Peptidase_A2_cat"/>
</dbReference>
<dbReference type="SUPFAM" id="SSF50630">
    <property type="entry name" value="Acid proteases"/>
    <property type="match status" value="1"/>
</dbReference>
<evidence type="ECO:0000256" key="2">
    <source>
        <dbReference type="ARBA" id="ARBA00022750"/>
    </source>
</evidence>
<dbReference type="Gene3D" id="2.70.40.10">
    <property type="match status" value="1"/>
</dbReference>
<dbReference type="Gene3D" id="2.40.70.10">
    <property type="entry name" value="Acid Proteases"/>
    <property type="match status" value="1"/>
</dbReference>